<keyword evidence="2" id="KW-1185">Reference proteome</keyword>
<dbReference type="SUPFAM" id="SSF52317">
    <property type="entry name" value="Class I glutamine amidotransferase-like"/>
    <property type="match status" value="1"/>
</dbReference>
<evidence type="ECO:0008006" key="3">
    <source>
        <dbReference type="Google" id="ProtNLM"/>
    </source>
</evidence>
<dbReference type="KEGG" id="hcu:MUN79_16495"/>
<proteinExistence type="predicted"/>
<organism evidence="1 2">
    <name type="scientific">Hymenobacter cellulosilyticus</name>
    <dbReference type="NCBI Taxonomy" id="2932248"/>
    <lineage>
        <taxon>Bacteria</taxon>
        <taxon>Pseudomonadati</taxon>
        <taxon>Bacteroidota</taxon>
        <taxon>Cytophagia</taxon>
        <taxon>Cytophagales</taxon>
        <taxon>Hymenobacteraceae</taxon>
        <taxon>Hymenobacter</taxon>
    </lineage>
</organism>
<dbReference type="Proteomes" id="UP000831796">
    <property type="component" value="Chromosome"/>
</dbReference>
<protein>
    <recommendedName>
        <fullName evidence="3">Glutamine amidotransferase domain-containing protein</fullName>
    </recommendedName>
</protein>
<dbReference type="RefSeq" id="WP_244673760.1">
    <property type="nucleotide sequence ID" value="NZ_CP095046.1"/>
</dbReference>
<name>A0A8T9Q3A7_9BACT</name>
<evidence type="ECO:0000313" key="1">
    <source>
        <dbReference type="EMBL" id="UOQ70338.1"/>
    </source>
</evidence>
<dbReference type="InterPro" id="IPR029062">
    <property type="entry name" value="Class_I_gatase-like"/>
</dbReference>
<dbReference type="EMBL" id="CP095046">
    <property type="protein sequence ID" value="UOQ70338.1"/>
    <property type="molecule type" value="Genomic_DNA"/>
</dbReference>
<dbReference type="AlphaFoldDB" id="A0A8T9Q3A7"/>
<sequence length="93" mass="10538">MRIHCYQHAPFETPGIMLDWAARHGHSWTYTRLYEPDPEFPTTADFDWLLVLGGVMGVHEEDHYEWLKAEKAGIRQAIAAGRVVLGICLGPSC</sequence>
<gene>
    <name evidence="1" type="ORF">MUN79_16495</name>
</gene>
<evidence type="ECO:0000313" key="2">
    <source>
        <dbReference type="Proteomes" id="UP000831796"/>
    </source>
</evidence>
<dbReference type="Gene3D" id="3.40.50.880">
    <property type="match status" value="1"/>
</dbReference>
<accession>A0A8T9Q3A7</accession>
<reference evidence="1" key="1">
    <citation type="submission" date="2022-04" db="EMBL/GenBank/DDBJ databases">
        <title>Hymenobacter sp. isolated from the air.</title>
        <authorList>
            <person name="Won M."/>
            <person name="Lee C.-M."/>
            <person name="Woen H.-Y."/>
            <person name="Kwon S.-W."/>
        </authorList>
    </citation>
    <scope>NUCLEOTIDE SEQUENCE</scope>
    <source>
        <strain evidence="1">5116S-3</strain>
    </source>
</reference>